<evidence type="ECO:0000256" key="5">
    <source>
        <dbReference type="ARBA" id="ARBA00022507"/>
    </source>
</evidence>
<evidence type="ECO:0000256" key="8">
    <source>
        <dbReference type="ARBA" id="ARBA00023040"/>
    </source>
</evidence>
<dbReference type="AlphaFoldDB" id="A0A5F8GJP7"/>
<evidence type="ECO:0000313" key="15">
    <source>
        <dbReference type="Ensembl" id="ENSMODP00000047401.1"/>
    </source>
</evidence>
<dbReference type="GO" id="GO:0007606">
    <property type="term" value="P:sensory perception of chemical stimulus"/>
    <property type="evidence" value="ECO:0007669"/>
    <property type="project" value="UniProtKB-ARBA"/>
</dbReference>
<gene>
    <name evidence="15" type="primary">monDomV1R1252</name>
</gene>
<evidence type="ECO:0000313" key="16">
    <source>
        <dbReference type="Proteomes" id="UP000002280"/>
    </source>
</evidence>
<feature type="transmembrane region" description="Helical" evidence="13">
    <location>
        <begin position="133"/>
        <end position="152"/>
    </location>
</feature>
<organism evidence="15 16">
    <name type="scientific">Monodelphis domestica</name>
    <name type="common">Gray short-tailed opossum</name>
    <dbReference type="NCBI Taxonomy" id="13616"/>
    <lineage>
        <taxon>Eukaryota</taxon>
        <taxon>Metazoa</taxon>
        <taxon>Chordata</taxon>
        <taxon>Craniata</taxon>
        <taxon>Vertebrata</taxon>
        <taxon>Euteleostomi</taxon>
        <taxon>Mammalia</taxon>
        <taxon>Metatheria</taxon>
        <taxon>Didelphimorphia</taxon>
        <taxon>Didelphidae</taxon>
        <taxon>Monodelphis</taxon>
    </lineage>
</organism>
<dbReference type="InterPro" id="IPR017452">
    <property type="entry name" value="GPCR_Rhodpsn_7TM"/>
</dbReference>
<dbReference type="GeneTree" id="ENSGT00960000186612"/>
<dbReference type="InterPro" id="IPR004072">
    <property type="entry name" value="Vmron_rcpt_1"/>
</dbReference>
<sequence>MFAIDVAFRIIFIIQTGVGGLGNSLLLGHYIFIYLSEHKLKPIDLLISHLAFVNTAVLFFKGIPQAMAAFGVSNFLDDTGCKLVIYLHRVARSLSLFTTSFLSGFQAITINSRSATCVNFKARMPKFIVPSCFLYWAFSLLTHGNILLYIRGPRDSRNSTKRNEYIYCSSFYTSGNISVFAVTTSFLDLVHVGIMVWTSGFMVLILYRHHQQTHYIHQNNFTPRGAPETRAIHTILLLVTIFVSFYIVNSVMAGYMTSFKPSPWFVHTSAFLAACYPAFSPFVLIMSDSHIFRSCVAFWQRIKAPFLILAM</sequence>
<dbReference type="InParanoid" id="A0A5F8GJP7"/>
<dbReference type="GO" id="GO:0016503">
    <property type="term" value="F:pheromone receptor activity"/>
    <property type="evidence" value="ECO:0007669"/>
    <property type="project" value="InterPro"/>
</dbReference>
<keyword evidence="6 13" id="KW-0812">Transmembrane</keyword>
<dbReference type="CTD" id="100031053"/>
<dbReference type="GO" id="GO:0019236">
    <property type="term" value="P:response to pheromone"/>
    <property type="evidence" value="ECO:0007669"/>
    <property type="project" value="UniProtKB-KW"/>
</dbReference>
<comment type="similarity">
    <text evidence="3 13">Belongs to the G-protein coupled receptor 1 family.</text>
</comment>
<dbReference type="OrthoDB" id="9450268at2759"/>
<dbReference type="GO" id="GO:0005886">
    <property type="term" value="C:plasma membrane"/>
    <property type="evidence" value="ECO:0000318"/>
    <property type="project" value="GO_Central"/>
</dbReference>
<protein>
    <recommendedName>
        <fullName evidence="13">Vomeronasal type-1 receptor</fullName>
    </recommendedName>
</protein>
<feature type="transmembrane region" description="Helical" evidence="13">
    <location>
        <begin position="164"/>
        <end position="183"/>
    </location>
</feature>
<keyword evidence="8 13" id="KW-0297">G-protein coupled receptor</keyword>
<keyword evidence="10 13" id="KW-0675">Receptor</keyword>
<evidence type="ECO:0000256" key="7">
    <source>
        <dbReference type="ARBA" id="ARBA00022989"/>
    </source>
</evidence>
<dbReference type="Pfam" id="PF03402">
    <property type="entry name" value="V1R"/>
    <property type="match status" value="1"/>
</dbReference>
<keyword evidence="5 13" id="KW-0589">Pheromone response</keyword>
<evidence type="ECO:0000256" key="10">
    <source>
        <dbReference type="ARBA" id="ARBA00023170"/>
    </source>
</evidence>
<keyword evidence="12 13" id="KW-0807">Transducer</keyword>
<feature type="transmembrane region" description="Helical" evidence="13">
    <location>
        <begin position="6"/>
        <end position="33"/>
    </location>
</feature>
<feature type="transmembrane region" description="Helical" evidence="13">
    <location>
        <begin position="231"/>
        <end position="252"/>
    </location>
</feature>
<evidence type="ECO:0000256" key="3">
    <source>
        <dbReference type="ARBA" id="ARBA00010663"/>
    </source>
</evidence>
<keyword evidence="9 13" id="KW-0472">Membrane</keyword>
<reference evidence="15" key="3">
    <citation type="submission" date="2025-09" db="UniProtKB">
        <authorList>
            <consortium name="Ensembl"/>
        </authorList>
    </citation>
    <scope>IDENTIFICATION</scope>
</reference>
<feature type="transmembrane region" description="Helical" evidence="13">
    <location>
        <begin position="189"/>
        <end position="207"/>
    </location>
</feature>
<evidence type="ECO:0000256" key="9">
    <source>
        <dbReference type="ARBA" id="ARBA00023136"/>
    </source>
</evidence>
<accession>A0A5F8GJP7</accession>
<dbReference type="SUPFAM" id="SSF81321">
    <property type="entry name" value="Family A G protein-coupled receptor-like"/>
    <property type="match status" value="1"/>
</dbReference>
<keyword evidence="4 13" id="KW-1003">Cell membrane</keyword>
<evidence type="ECO:0000256" key="12">
    <source>
        <dbReference type="ARBA" id="ARBA00023224"/>
    </source>
</evidence>
<feature type="domain" description="G-protein coupled receptors family 1 profile" evidence="14">
    <location>
        <begin position="22"/>
        <end position="284"/>
    </location>
</feature>
<evidence type="ECO:0000256" key="6">
    <source>
        <dbReference type="ARBA" id="ARBA00022692"/>
    </source>
</evidence>
<dbReference type="GO" id="GO:0005550">
    <property type="term" value="F:pheromone binding"/>
    <property type="evidence" value="ECO:0000318"/>
    <property type="project" value="GO_Central"/>
</dbReference>
<dbReference type="PRINTS" id="PR01534">
    <property type="entry name" value="VOMERONASL1R"/>
</dbReference>
<reference evidence="15 16" key="1">
    <citation type="journal article" date="2007" name="Nature">
        <title>Genome of the marsupial Monodelphis domestica reveals innovation in non-coding sequences.</title>
        <authorList>
            <person name="Mikkelsen T.S."/>
            <person name="Wakefield M.J."/>
            <person name="Aken B."/>
            <person name="Amemiya C.T."/>
            <person name="Chang J.L."/>
            <person name="Duke S."/>
            <person name="Garber M."/>
            <person name="Gentles A.J."/>
            <person name="Goodstadt L."/>
            <person name="Heger A."/>
            <person name="Jurka J."/>
            <person name="Kamal M."/>
            <person name="Mauceli E."/>
            <person name="Searle S.M."/>
            <person name="Sharpe T."/>
            <person name="Baker M.L."/>
            <person name="Batzer M.A."/>
            <person name="Benos P.V."/>
            <person name="Belov K."/>
            <person name="Clamp M."/>
            <person name="Cook A."/>
            <person name="Cuff J."/>
            <person name="Das R."/>
            <person name="Davidow L."/>
            <person name="Deakin J.E."/>
            <person name="Fazzari M.J."/>
            <person name="Glass J.L."/>
            <person name="Grabherr M."/>
            <person name="Greally J.M."/>
            <person name="Gu W."/>
            <person name="Hore T.A."/>
            <person name="Huttley G.A."/>
            <person name="Kleber M."/>
            <person name="Jirtle R.L."/>
            <person name="Koina E."/>
            <person name="Lee J.T."/>
            <person name="Mahony S."/>
            <person name="Marra M.A."/>
            <person name="Miller R.D."/>
            <person name="Nicholls R.D."/>
            <person name="Oda M."/>
            <person name="Papenfuss A.T."/>
            <person name="Parra Z.E."/>
            <person name="Pollock D.D."/>
            <person name="Ray D.A."/>
            <person name="Schein J.E."/>
            <person name="Speed T.P."/>
            <person name="Thompson K."/>
            <person name="VandeBerg J.L."/>
            <person name="Wade C.M."/>
            <person name="Walker J.A."/>
            <person name="Waters P.D."/>
            <person name="Webber C."/>
            <person name="Weidman J.R."/>
            <person name="Xie X."/>
            <person name="Zody M.C."/>
            <person name="Baldwin J."/>
            <person name="Abdouelleil A."/>
            <person name="Abdulkadir J."/>
            <person name="Abebe A."/>
            <person name="Abera B."/>
            <person name="Abreu J."/>
            <person name="Acer S.C."/>
            <person name="Aftuck L."/>
            <person name="Alexander A."/>
            <person name="An P."/>
            <person name="Anderson E."/>
            <person name="Anderson S."/>
            <person name="Arachi H."/>
            <person name="Azer M."/>
            <person name="Bachantsang P."/>
            <person name="Barry A."/>
            <person name="Bayul T."/>
            <person name="Berlin A."/>
            <person name="Bessette D."/>
            <person name="Bloom T."/>
            <person name="Bloom T."/>
            <person name="Boguslavskiy L."/>
            <person name="Bonnet C."/>
            <person name="Boukhgalter B."/>
            <person name="Bourzgui I."/>
            <person name="Brown A."/>
            <person name="Cahill P."/>
            <person name="Channer S."/>
            <person name="Cheshatsang Y."/>
            <person name="Chuda L."/>
            <person name="Citroen M."/>
            <person name="Collymore A."/>
            <person name="Cooke P."/>
            <person name="Costello M."/>
            <person name="D'Aco K."/>
            <person name="Daza R."/>
            <person name="De Haan G."/>
            <person name="DeGray S."/>
            <person name="DeMaso C."/>
            <person name="Dhargay N."/>
            <person name="Dooley K."/>
            <person name="Dooley E."/>
            <person name="Doricent M."/>
            <person name="Dorje P."/>
            <person name="Dorjee K."/>
            <person name="Dupes A."/>
            <person name="Elong R."/>
            <person name="Falk J."/>
            <person name="Farina A."/>
            <person name="Faro S."/>
            <person name="Ferguson D."/>
            <person name="Fisher S."/>
            <person name="Foley C.D."/>
            <person name="Franke A."/>
            <person name="Friedrich D."/>
            <person name="Gadbois L."/>
            <person name="Gearin G."/>
            <person name="Gearin C.R."/>
            <person name="Giannoukos G."/>
            <person name="Goode T."/>
            <person name="Graham J."/>
            <person name="Grandbois E."/>
            <person name="Grewal S."/>
            <person name="Gyaltsen K."/>
            <person name="Hafez N."/>
            <person name="Hagos B."/>
            <person name="Hall J."/>
            <person name="Henson C."/>
            <person name="Hollinger A."/>
            <person name="Honan T."/>
            <person name="Huard M.D."/>
            <person name="Hughes L."/>
            <person name="Hurhula B."/>
            <person name="Husby M.E."/>
            <person name="Kamat A."/>
            <person name="Kanga B."/>
            <person name="Kashin S."/>
            <person name="Khazanovich D."/>
            <person name="Kisner P."/>
            <person name="Lance K."/>
            <person name="Lara M."/>
            <person name="Lee W."/>
            <person name="Lennon N."/>
            <person name="Letendre F."/>
            <person name="LeVine R."/>
            <person name="Lipovsky A."/>
            <person name="Liu X."/>
            <person name="Liu J."/>
            <person name="Liu S."/>
            <person name="Lokyitsang T."/>
            <person name="Lokyitsang Y."/>
            <person name="Lubonja R."/>
            <person name="Lui A."/>
            <person name="MacDonald P."/>
            <person name="Magnisalis V."/>
            <person name="Maru K."/>
            <person name="Matthews C."/>
            <person name="McCusker W."/>
            <person name="McDonough S."/>
            <person name="Mehta T."/>
            <person name="Meldrim J."/>
            <person name="Meneus L."/>
            <person name="Mihai O."/>
            <person name="Mihalev A."/>
            <person name="Mihova T."/>
            <person name="Mittelman R."/>
            <person name="Mlenga V."/>
            <person name="Montmayeur A."/>
            <person name="Mulrain L."/>
            <person name="Navidi A."/>
            <person name="Naylor J."/>
            <person name="Negash T."/>
            <person name="Nguyen T."/>
            <person name="Nguyen N."/>
            <person name="Nicol R."/>
            <person name="Norbu C."/>
            <person name="Norbu N."/>
            <person name="Novod N."/>
            <person name="O'Neill B."/>
            <person name="Osman S."/>
            <person name="Markiewicz E."/>
            <person name="Oyono O.L."/>
            <person name="Patti C."/>
            <person name="Phunkhang P."/>
            <person name="Pierre F."/>
            <person name="Priest M."/>
            <person name="Raghuraman S."/>
            <person name="Rege F."/>
            <person name="Reyes R."/>
            <person name="Rise C."/>
            <person name="Rogov P."/>
            <person name="Ross K."/>
            <person name="Ryan E."/>
            <person name="Settipalli S."/>
            <person name="Shea T."/>
            <person name="Sherpa N."/>
            <person name="Shi L."/>
            <person name="Shih D."/>
            <person name="Sparrow T."/>
            <person name="Spaulding J."/>
            <person name="Stalker J."/>
            <person name="Stange-Thomann N."/>
            <person name="Stavropoulos S."/>
            <person name="Stone C."/>
            <person name="Strader C."/>
            <person name="Tesfaye S."/>
            <person name="Thomson T."/>
            <person name="Thoulutsang Y."/>
            <person name="Thoulutsang D."/>
            <person name="Topham K."/>
            <person name="Topping I."/>
            <person name="Tsamla T."/>
            <person name="Vassiliev H."/>
            <person name="Vo A."/>
            <person name="Wangchuk T."/>
            <person name="Wangdi T."/>
            <person name="Weiand M."/>
            <person name="Wilkinson J."/>
            <person name="Wilson A."/>
            <person name="Yadav S."/>
            <person name="Young G."/>
            <person name="Yu Q."/>
            <person name="Zembek L."/>
            <person name="Zhong D."/>
            <person name="Zimmer A."/>
            <person name="Zwirko Z."/>
            <person name="Jaffe D.B."/>
            <person name="Alvarez P."/>
            <person name="Brockman W."/>
            <person name="Butler J."/>
            <person name="Chin C."/>
            <person name="Gnerre S."/>
            <person name="MacCallum I."/>
            <person name="Graves J.A."/>
            <person name="Ponting C.P."/>
            <person name="Breen M."/>
            <person name="Samollow P.B."/>
            <person name="Lander E.S."/>
            <person name="Lindblad-Toh K."/>
        </authorList>
    </citation>
    <scope>NUCLEOTIDE SEQUENCE [LARGE SCALE GENOMIC DNA]</scope>
</reference>
<dbReference type="KEGG" id="mdo:100031053"/>
<proteinExistence type="inferred from homology"/>
<reference evidence="15" key="2">
    <citation type="submission" date="2025-08" db="UniProtKB">
        <authorList>
            <consortium name="Ensembl"/>
        </authorList>
    </citation>
    <scope>IDENTIFICATION</scope>
</reference>
<evidence type="ECO:0000256" key="2">
    <source>
        <dbReference type="ARBA" id="ARBA00004651"/>
    </source>
</evidence>
<dbReference type="GeneID" id="100031053"/>
<comment type="subcellular location">
    <subcellularLocation>
        <location evidence="2 13">Cell membrane</location>
        <topology evidence="2 13">Multi-pass membrane protein</topology>
    </subcellularLocation>
</comment>
<dbReference type="Ensembl" id="ENSMODT00000075244.1">
    <property type="protein sequence ID" value="ENSMODP00000047401.1"/>
    <property type="gene ID" value="ENSMODG00000047798.1"/>
</dbReference>
<feature type="transmembrane region" description="Helical" evidence="13">
    <location>
        <begin position="45"/>
        <end position="63"/>
    </location>
</feature>
<keyword evidence="11" id="KW-0325">Glycoprotein</keyword>
<keyword evidence="16" id="KW-1185">Reference proteome</keyword>
<dbReference type="PROSITE" id="PS50262">
    <property type="entry name" value="G_PROTEIN_RECEP_F1_2"/>
    <property type="match status" value="1"/>
</dbReference>
<dbReference type="FunFam" id="1.20.1070.10:FF:000033">
    <property type="entry name" value="Vomeronasal type-1 receptor"/>
    <property type="match status" value="1"/>
</dbReference>
<name>A0A5F8GJP7_MONDO</name>
<keyword evidence="7 13" id="KW-1133">Transmembrane helix</keyword>
<feature type="transmembrane region" description="Helical" evidence="13">
    <location>
        <begin position="264"/>
        <end position="285"/>
    </location>
</feature>
<evidence type="ECO:0000256" key="13">
    <source>
        <dbReference type="RuleBase" id="RU364061"/>
    </source>
</evidence>
<comment type="function">
    <text evidence="1">Putative pheromone receptor.</text>
</comment>
<dbReference type="PANTHER" id="PTHR24062">
    <property type="entry name" value="VOMERONASAL TYPE-1 RECEPTOR"/>
    <property type="match status" value="1"/>
</dbReference>
<evidence type="ECO:0000256" key="11">
    <source>
        <dbReference type="ARBA" id="ARBA00023180"/>
    </source>
</evidence>
<evidence type="ECO:0000256" key="1">
    <source>
        <dbReference type="ARBA" id="ARBA00003878"/>
    </source>
</evidence>
<dbReference type="OMA" id="HIRNDFA"/>
<dbReference type="Gene3D" id="1.20.1070.10">
    <property type="entry name" value="Rhodopsin 7-helix transmembrane proteins"/>
    <property type="match status" value="1"/>
</dbReference>
<evidence type="ECO:0000256" key="4">
    <source>
        <dbReference type="ARBA" id="ARBA00022475"/>
    </source>
</evidence>
<dbReference type="Proteomes" id="UP000002280">
    <property type="component" value="Chromosome 4"/>
</dbReference>
<evidence type="ECO:0000259" key="14">
    <source>
        <dbReference type="PROSITE" id="PS50262"/>
    </source>
</evidence>